<evidence type="ECO:0000256" key="7">
    <source>
        <dbReference type="ARBA" id="ARBA00023224"/>
    </source>
</evidence>
<dbReference type="Pfam" id="PF00001">
    <property type="entry name" value="7tm_1"/>
    <property type="match status" value="1"/>
</dbReference>
<dbReference type="EMBL" id="JBAMIC010000022">
    <property type="protein sequence ID" value="KAK7091776.1"/>
    <property type="molecule type" value="Genomic_DNA"/>
</dbReference>
<gene>
    <name evidence="12" type="ORF">V1264_009417</name>
</gene>
<dbReference type="Proteomes" id="UP001374579">
    <property type="component" value="Unassembled WGS sequence"/>
</dbReference>
<evidence type="ECO:0000256" key="10">
    <source>
        <dbReference type="SAM" id="Phobius"/>
    </source>
</evidence>
<dbReference type="PRINTS" id="PR00237">
    <property type="entry name" value="GPCRRHODOPSN"/>
</dbReference>
<evidence type="ECO:0000313" key="12">
    <source>
        <dbReference type="EMBL" id="KAK7091776.1"/>
    </source>
</evidence>
<name>A0AAN9ARN7_9CAEN</name>
<comment type="similarity">
    <text evidence="8">Belongs to the G-protein coupled receptor 1 family.</text>
</comment>
<feature type="region of interest" description="Disordered" evidence="9">
    <location>
        <begin position="258"/>
        <end position="284"/>
    </location>
</feature>
<feature type="transmembrane region" description="Helical" evidence="10">
    <location>
        <begin position="196"/>
        <end position="220"/>
    </location>
</feature>
<keyword evidence="7 8" id="KW-0807">Transducer</keyword>
<keyword evidence="3 10" id="KW-1133">Transmembrane helix</keyword>
<feature type="transmembrane region" description="Helical" evidence="10">
    <location>
        <begin position="28"/>
        <end position="49"/>
    </location>
</feature>
<feature type="region of interest" description="Disordered" evidence="9">
    <location>
        <begin position="568"/>
        <end position="653"/>
    </location>
</feature>
<feature type="transmembrane region" description="Helical" evidence="10">
    <location>
        <begin position="679"/>
        <end position="703"/>
    </location>
</feature>
<comment type="subcellular location">
    <subcellularLocation>
        <location evidence="1">Membrane</location>
        <topology evidence="1">Multi-pass membrane protein</topology>
    </subcellularLocation>
</comment>
<keyword evidence="13" id="KW-1185">Reference proteome</keyword>
<dbReference type="GO" id="GO:0016020">
    <property type="term" value="C:membrane"/>
    <property type="evidence" value="ECO:0007669"/>
    <property type="project" value="UniProtKB-SubCell"/>
</dbReference>
<feature type="domain" description="G-protein coupled receptors family 1 profile" evidence="11">
    <location>
        <begin position="42"/>
        <end position="738"/>
    </location>
</feature>
<evidence type="ECO:0000259" key="11">
    <source>
        <dbReference type="PROSITE" id="PS50262"/>
    </source>
</evidence>
<evidence type="ECO:0000256" key="2">
    <source>
        <dbReference type="ARBA" id="ARBA00022692"/>
    </source>
</evidence>
<feature type="compositionally biased region" description="Polar residues" evidence="9">
    <location>
        <begin position="597"/>
        <end position="622"/>
    </location>
</feature>
<dbReference type="PROSITE" id="PS00237">
    <property type="entry name" value="G_PROTEIN_RECEP_F1_1"/>
    <property type="match status" value="1"/>
</dbReference>
<feature type="compositionally biased region" description="Polar residues" evidence="9">
    <location>
        <begin position="638"/>
        <end position="650"/>
    </location>
</feature>
<dbReference type="InterPro" id="IPR000276">
    <property type="entry name" value="GPCR_Rhodpsn"/>
</dbReference>
<feature type="transmembrane region" description="Helical" evidence="10">
    <location>
        <begin position="61"/>
        <end position="82"/>
    </location>
</feature>
<evidence type="ECO:0000256" key="6">
    <source>
        <dbReference type="ARBA" id="ARBA00023170"/>
    </source>
</evidence>
<proteinExistence type="inferred from homology"/>
<dbReference type="Gene3D" id="1.20.1070.10">
    <property type="entry name" value="Rhodopsin 7-helix transmembrane proteins"/>
    <property type="match status" value="2"/>
</dbReference>
<evidence type="ECO:0000313" key="13">
    <source>
        <dbReference type="Proteomes" id="UP001374579"/>
    </source>
</evidence>
<evidence type="ECO:0000256" key="9">
    <source>
        <dbReference type="SAM" id="MobiDB-lite"/>
    </source>
</evidence>
<keyword evidence="4 8" id="KW-0297">G-protein coupled receptor</keyword>
<evidence type="ECO:0000256" key="1">
    <source>
        <dbReference type="ARBA" id="ARBA00004141"/>
    </source>
</evidence>
<feature type="transmembrane region" description="Helical" evidence="10">
    <location>
        <begin position="141"/>
        <end position="164"/>
    </location>
</feature>
<sequence length="780" mass="85593">MEVNTTTATTLAEAHAQPEADMTALAPAIAYTSLMMLMGAIGNAVVCYVYGFRWQSTVTKIFIFSLAVLDLSNSLICMPTEIVMLVKIVSFDSPAWCKLSRFLTYTLNGSSSLILVSIALDRWYKVCRPMKHFFDVRRAKLTCVGAVGLAASLSWPALVLYGSLTVSVVDSDVMGVTCLVSDDFIGTWWPLLFYSLYFACYAVLVVSITVLYSLIAVRIVQLKRKQKQRLTATCTGLRASRICSPTQELVLVEVSHHDNNDNHHHHHGDKNDNNNDDNGGGKKGALKIHMINEEAELLEEELIQSALATVEIVPQFERIQEENDRRRSVKFKLPQVSCTDGDTTTADCVPESRESESNQSADADKTVATGGVSDIPQNGQENIKVIPQAGVNQNGFGVPESGSDGENCTSKASDTLQRHGHRAQVVEAVSADQVLQTHTIDAAVDKTASGREFQNGEDVDDVTDNDCEMKKTNINLSIPYRCHEDNRLLSRLSSHSHTDSPDEDTDSFEQGIHFVSPSEICWQHNPIADPDVINNDVIVISDVNDESMDELGTSGVWLLRDQVSPDGKAKLEKTKSGTSVVPAPQAKDCSKKKKVQKTVSESQAFLQTPTKQQDGGVSSRSSFLFPPGGYPGGHTPTSRLPTPTGGSPTDNRPVRLSNALLLERLSKKMAYRPAKTTRMLFAISIVFVVSFLPFFCVVIARAVHGKAFLTSLTDVGVVLISIFIRSSFLSNAANPIIYGLCNKQFRTECRRLVRRFSGKEHDVTMRVMEQTDDAIGSENS</sequence>
<evidence type="ECO:0000256" key="5">
    <source>
        <dbReference type="ARBA" id="ARBA00023136"/>
    </source>
</evidence>
<comment type="caution">
    <text evidence="12">The sequence shown here is derived from an EMBL/GenBank/DDBJ whole genome shotgun (WGS) entry which is preliminary data.</text>
</comment>
<dbReference type="InterPro" id="IPR017452">
    <property type="entry name" value="GPCR_Rhodpsn_7TM"/>
</dbReference>
<dbReference type="GO" id="GO:0004930">
    <property type="term" value="F:G protein-coupled receptor activity"/>
    <property type="evidence" value="ECO:0007669"/>
    <property type="project" value="UniProtKB-KW"/>
</dbReference>
<dbReference type="PANTHER" id="PTHR24243">
    <property type="entry name" value="G-PROTEIN COUPLED RECEPTOR"/>
    <property type="match status" value="1"/>
</dbReference>
<organism evidence="12 13">
    <name type="scientific">Littorina saxatilis</name>
    <dbReference type="NCBI Taxonomy" id="31220"/>
    <lineage>
        <taxon>Eukaryota</taxon>
        <taxon>Metazoa</taxon>
        <taxon>Spiralia</taxon>
        <taxon>Lophotrochozoa</taxon>
        <taxon>Mollusca</taxon>
        <taxon>Gastropoda</taxon>
        <taxon>Caenogastropoda</taxon>
        <taxon>Littorinimorpha</taxon>
        <taxon>Littorinoidea</taxon>
        <taxon>Littorinidae</taxon>
        <taxon>Littorina</taxon>
    </lineage>
</organism>
<evidence type="ECO:0000256" key="3">
    <source>
        <dbReference type="ARBA" id="ARBA00022989"/>
    </source>
</evidence>
<dbReference type="PANTHER" id="PTHR24243:SF224">
    <property type="entry name" value="G-PROTEIN COUPLED RECEPTOR 19-RELATED"/>
    <property type="match status" value="1"/>
</dbReference>
<reference evidence="12 13" key="1">
    <citation type="submission" date="2024-02" db="EMBL/GenBank/DDBJ databases">
        <title>Chromosome-scale genome assembly of the rough periwinkle Littorina saxatilis.</title>
        <authorList>
            <person name="De Jode A."/>
            <person name="Faria R."/>
            <person name="Formenti G."/>
            <person name="Sims Y."/>
            <person name="Smith T.P."/>
            <person name="Tracey A."/>
            <person name="Wood J.M.D."/>
            <person name="Zagrodzka Z.B."/>
            <person name="Johannesson K."/>
            <person name="Butlin R.K."/>
            <person name="Leder E.H."/>
        </authorList>
    </citation>
    <scope>NUCLEOTIDE SEQUENCE [LARGE SCALE GENOMIC DNA]</scope>
    <source>
        <strain evidence="12">Snail1</strain>
        <tissue evidence="12">Muscle</tissue>
    </source>
</reference>
<accession>A0AAN9ARN7</accession>
<keyword evidence="2 8" id="KW-0812">Transmembrane</keyword>
<evidence type="ECO:0000256" key="8">
    <source>
        <dbReference type="RuleBase" id="RU000688"/>
    </source>
</evidence>
<keyword evidence="6 8" id="KW-0675">Receptor</keyword>
<dbReference type="PROSITE" id="PS50262">
    <property type="entry name" value="G_PROTEIN_RECEP_F1_2"/>
    <property type="match status" value="1"/>
</dbReference>
<dbReference type="SUPFAM" id="SSF81321">
    <property type="entry name" value="Family A G protein-coupled receptor-like"/>
    <property type="match status" value="1"/>
</dbReference>
<protein>
    <recommendedName>
        <fullName evidence="11">G-protein coupled receptors family 1 profile domain-containing protein</fullName>
    </recommendedName>
</protein>
<keyword evidence="5 10" id="KW-0472">Membrane</keyword>
<dbReference type="AlphaFoldDB" id="A0AAN9ARN7"/>
<feature type="transmembrane region" description="Helical" evidence="10">
    <location>
        <begin position="715"/>
        <end position="741"/>
    </location>
</feature>
<evidence type="ECO:0000256" key="4">
    <source>
        <dbReference type="ARBA" id="ARBA00023040"/>
    </source>
</evidence>
<feature type="region of interest" description="Disordered" evidence="9">
    <location>
        <begin position="340"/>
        <end position="378"/>
    </location>
</feature>
<feature type="transmembrane region" description="Helical" evidence="10">
    <location>
        <begin position="102"/>
        <end position="120"/>
    </location>
</feature>
<dbReference type="CDD" id="cd00637">
    <property type="entry name" value="7tm_classA_rhodopsin-like"/>
    <property type="match status" value="2"/>
</dbReference>